<feature type="transmembrane region" description="Helical" evidence="9">
    <location>
        <begin position="177"/>
        <end position="199"/>
    </location>
</feature>
<dbReference type="InterPro" id="IPR046513">
    <property type="entry name" value="DUF6691"/>
</dbReference>
<gene>
    <name evidence="10" type="ORF">ACHAWO_008481</name>
</gene>
<feature type="transmembrane region" description="Helical" evidence="9">
    <location>
        <begin position="133"/>
        <end position="157"/>
    </location>
</feature>
<keyword evidence="2" id="KW-0813">Transport</keyword>
<comment type="subcellular location">
    <subcellularLocation>
        <location evidence="1">Cell inner membrane</location>
        <topology evidence="1">Multi-pass membrane protein</topology>
    </subcellularLocation>
</comment>
<feature type="transmembrane region" description="Helical" evidence="9">
    <location>
        <begin position="263"/>
        <end position="282"/>
    </location>
</feature>
<feature type="transmembrane region" description="Helical" evidence="9">
    <location>
        <begin position="57"/>
        <end position="78"/>
    </location>
</feature>
<comment type="caution">
    <text evidence="10">The sequence shown here is derived from an EMBL/GenBank/DDBJ whole genome shotgun (WGS) entry which is preliminary data.</text>
</comment>
<feature type="region of interest" description="Disordered" evidence="8">
    <location>
        <begin position="380"/>
        <end position="407"/>
    </location>
</feature>
<evidence type="ECO:0000256" key="6">
    <source>
        <dbReference type="ARBA" id="ARBA00022989"/>
    </source>
</evidence>
<keyword evidence="6 9" id="KW-1133">Transmembrane helix</keyword>
<keyword evidence="5 9" id="KW-0812">Transmembrane</keyword>
<feature type="transmembrane region" description="Helical" evidence="9">
    <location>
        <begin position="220"/>
        <end position="243"/>
    </location>
</feature>
<protein>
    <recommendedName>
        <fullName evidence="12">Sulphur transport domain-containing protein</fullName>
    </recommendedName>
</protein>
<evidence type="ECO:0000256" key="1">
    <source>
        <dbReference type="ARBA" id="ARBA00004429"/>
    </source>
</evidence>
<keyword evidence="3" id="KW-1003">Cell membrane</keyword>
<name>A0ABD3QG35_9STRA</name>
<evidence type="ECO:0000256" key="9">
    <source>
        <dbReference type="SAM" id="Phobius"/>
    </source>
</evidence>
<evidence type="ECO:0000256" key="5">
    <source>
        <dbReference type="ARBA" id="ARBA00022692"/>
    </source>
</evidence>
<keyword evidence="7 9" id="KW-0472">Membrane</keyword>
<evidence type="ECO:0000256" key="4">
    <source>
        <dbReference type="ARBA" id="ARBA00022519"/>
    </source>
</evidence>
<keyword evidence="4" id="KW-0997">Cell inner membrane</keyword>
<evidence type="ECO:0000256" key="8">
    <source>
        <dbReference type="SAM" id="MobiDB-lite"/>
    </source>
</evidence>
<dbReference type="AlphaFoldDB" id="A0ABD3QG35"/>
<evidence type="ECO:0000256" key="3">
    <source>
        <dbReference type="ARBA" id="ARBA00022475"/>
    </source>
</evidence>
<evidence type="ECO:0000313" key="11">
    <source>
        <dbReference type="Proteomes" id="UP001530400"/>
    </source>
</evidence>
<keyword evidence="11" id="KW-1185">Reference proteome</keyword>
<proteinExistence type="predicted"/>
<reference evidence="10 11" key="1">
    <citation type="submission" date="2024-10" db="EMBL/GenBank/DDBJ databases">
        <title>Updated reference genomes for cyclostephanoid diatoms.</title>
        <authorList>
            <person name="Roberts W.R."/>
            <person name="Alverson A.J."/>
        </authorList>
    </citation>
    <scope>NUCLEOTIDE SEQUENCE [LARGE SCALE GENOMIC DNA]</scope>
    <source>
        <strain evidence="10 11">AJA010-31</strain>
    </source>
</reference>
<feature type="transmembrane region" description="Helical" evidence="9">
    <location>
        <begin position="6"/>
        <end position="29"/>
    </location>
</feature>
<evidence type="ECO:0008006" key="12">
    <source>
        <dbReference type="Google" id="ProtNLM"/>
    </source>
</evidence>
<dbReference type="EMBL" id="JALLPJ020000190">
    <property type="protein sequence ID" value="KAL3799370.1"/>
    <property type="molecule type" value="Genomic_DNA"/>
</dbReference>
<accession>A0ABD3QG35</accession>
<dbReference type="PANTHER" id="PTHR30574">
    <property type="entry name" value="INNER MEMBRANE PROTEIN YEDE"/>
    <property type="match status" value="1"/>
</dbReference>
<dbReference type="GO" id="GO:0005886">
    <property type="term" value="C:plasma membrane"/>
    <property type="evidence" value="ECO:0007669"/>
    <property type="project" value="UniProtKB-SubCell"/>
</dbReference>
<organism evidence="10 11">
    <name type="scientific">Cyclotella atomus</name>
    <dbReference type="NCBI Taxonomy" id="382360"/>
    <lineage>
        <taxon>Eukaryota</taxon>
        <taxon>Sar</taxon>
        <taxon>Stramenopiles</taxon>
        <taxon>Ochrophyta</taxon>
        <taxon>Bacillariophyta</taxon>
        <taxon>Coscinodiscophyceae</taxon>
        <taxon>Thalassiosirophycidae</taxon>
        <taxon>Stephanodiscales</taxon>
        <taxon>Stephanodiscaceae</taxon>
        <taxon>Cyclotella</taxon>
    </lineage>
</organism>
<dbReference type="Proteomes" id="UP001530400">
    <property type="component" value="Unassembled WGS sequence"/>
</dbReference>
<evidence type="ECO:0000313" key="10">
    <source>
        <dbReference type="EMBL" id="KAL3799370.1"/>
    </source>
</evidence>
<sequence>MSIMDYFTPVTGLIGGSLIGLSAAVLLLLNGDILGASGIASSFVVAPKKTLVDNAQLWKLFFVGAFFFTSRIFVTVWPDSLNDPRLGSPGIPLVSSAGYLVGGFLVGLGTRLGNGCTTGHGICGLARMSIRSLAGVSSFMLSGVLTATICNTDGPIFQHLHSFSDEMDLNVYLPNKTSVIVSSVLGSLILAAGIIRLLMTRGQESATENEKLELENNKRKLLPAIASAFLFSIGLVISEMTVFSKIYGFLNMNLIPAGTWDPTLLMVMGGGFTVSFISYQWVQGFNLFKNSRAIDCPLSQNAECGKFNVPKNKTIDVNLVCGEVLFGIGWGTAGWCPGPAMFLAFSGYPYLLYRWWPMFFVGAFLGEQIKSLQNRLKESRTIPGPKDTSAPEEVEQTLDEKGFNASNSTLDVDKSYQEYKTFPVA</sequence>
<dbReference type="InterPro" id="IPR007272">
    <property type="entry name" value="Sulf_transp_TsuA/YedE"/>
</dbReference>
<dbReference type="PANTHER" id="PTHR30574:SF1">
    <property type="entry name" value="SULPHUR TRANSPORT DOMAIN-CONTAINING PROTEIN"/>
    <property type="match status" value="1"/>
</dbReference>
<dbReference type="Pfam" id="PF20398">
    <property type="entry name" value="DUF6691"/>
    <property type="match status" value="1"/>
</dbReference>
<feature type="transmembrane region" description="Helical" evidence="9">
    <location>
        <begin position="90"/>
        <end position="112"/>
    </location>
</feature>
<evidence type="ECO:0000256" key="2">
    <source>
        <dbReference type="ARBA" id="ARBA00022448"/>
    </source>
</evidence>
<evidence type="ECO:0000256" key="7">
    <source>
        <dbReference type="ARBA" id="ARBA00023136"/>
    </source>
</evidence>